<proteinExistence type="predicted"/>
<keyword evidence="4" id="KW-1185">Reference proteome</keyword>
<evidence type="ECO:0000256" key="2">
    <source>
        <dbReference type="SAM" id="Phobius"/>
    </source>
</evidence>
<dbReference type="EMBL" id="JAPOHA010000006">
    <property type="protein sequence ID" value="MCY1713968.1"/>
    <property type="molecule type" value="Genomic_DNA"/>
</dbReference>
<evidence type="ECO:0000313" key="4">
    <source>
        <dbReference type="Proteomes" id="UP001082703"/>
    </source>
</evidence>
<organism evidence="3 4">
    <name type="scientific">Caproiciproducens galactitolivorans</name>
    <dbReference type="NCBI Taxonomy" id="642589"/>
    <lineage>
        <taxon>Bacteria</taxon>
        <taxon>Bacillati</taxon>
        <taxon>Bacillota</taxon>
        <taxon>Clostridia</taxon>
        <taxon>Eubacteriales</taxon>
        <taxon>Acutalibacteraceae</taxon>
        <taxon>Caproiciproducens</taxon>
    </lineage>
</organism>
<sequence length="206" mass="22956">MDAASWQMISIAGFSIAGILLFVLVFLFLKQNMVSVIGDLSGRTASKQIQKIREETAAQGKYHKPGVFRLEQEPSAKPKGKSTRFTKSGNTEKTTDSKQKIKTVKEESLQTEVLREESVFLPKEYPKTDVLAEDAESIEDHAARQATEVLFDEQVLPEDATEVLADGDATEVLAETGIHNEQNKKEDGYQFKLVKDVKVIHSDEVI</sequence>
<protein>
    <submittedName>
        <fullName evidence="3">Uncharacterized protein</fullName>
    </submittedName>
</protein>
<gene>
    <name evidence="3" type="ORF">OUY18_06845</name>
</gene>
<reference evidence="3 4" key="1">
    <citation type="submission" date="2022-11" db="EMBL/GenBank/DDBJ databases">
        <authorList>
            <person name="Caiyu Z."/>
        </authorList>
    </citation>
    <scope>NUCLEOTIDE SEQUENCE [LARGE SCALE GENOMIC DNA]</scope>
    <source>
        <strain evidence="3 4">YR-4</strain>
    </source>
</reference>
<keyword evidence="2" id="KW-0472">Membrane</keyword>
<accession>A0ABT4BVK7</accession>
<name>A0ABT4BVK7_9FIRM</name>
<comment type="caution">
    <text evidence="3">The sequence shown here is derived from an EMBL/GenBank/DDBJ whole genome shotgun (WGS) entry which is preliminary data.</text>
</comment>
<keyword evidence="2" id="KW-0812">Transmembrane</keyword>
<keyword evidence="2" id="KW-1133">Transmembrane helix</keyword>
<evidence type="ECO:0000313" key="3">
    <source>
        <dbReference type="EMBL" id="MCY1713968.1"/>
    </source>
</evidence>
<feature type="region of interest" description="Disordered" evidence="1">
    <location>
        <begin position="71"/>
        <end position="99"/>
    </location>
</feature>
<dbReference type="RefSeq" id="WP_268058019.1">
    <property type="nucleotide sequence ID" value="NZ_JAPOHA010000006.1"/>
</dbReference>
<evidence type="ECO:0000256" key="1">
    <source>
        <dbReference type="SAM" id="MobiDB-lite"/>
    </source>
</evidence>
<feature type="transmembrane region" description="Helical" evidence="2">
    <location>
        <begin position="6"/>
        <end position="29"/>
    </location>
</feature>
<dbReference type="Proteomes" id="UP001082703">
    <property type="component" value="Unassembled WGS sequence"/>
</dbReference>